<protein>
    <submittedName>
        <fullName evidence="1">Uncharacterized protein</fullName>
    </submittedName>
</protein>
<dbReference type="EMBL" id="JAOWLB010000008">
    <property type="protein sequence ID" value="MCV2889175.1"/>
    <property type="molecule type" value="Genomic_DNA"/>
</dbReference>
<comment type="caution">
    <text evidence="1">The sequence shown here is derived from an EMBL/GenBank/DDBJ whole genome shotgun (WGS) entry which is preliminary data.</text>
</comment>
<evidence type="ECO:0000313" key="1">
    <source>
        <dbReference type="EMBL" id="MCV2889175.1"/>
    </source>
</evidence>
<dbReference type="Proteomes" id="UP001320899">
    <property type="component" value="Unassembled WGS sequence"/>
</dbReference>
<keyword evidence="2" id="KW-1185">Reference proteome</keyword>
<gene>
    <name evidence="1" type="ORF">OE747_12545</name>
</gene>
<sequence length="48" mass="4704">MGDGSLDPNDAIGGALITFSTDTAFGAGSCTWSGTAGGTSYFNEVEPG</sequence>
<reference evidence="1 2" key="1">
    <citation type="submission" date="2022-10" db="EMBL/GenBank/DDBJ databases">
        <title>Ruegeria sp. nov., isolated from ocean surface sediments.</title>
        <authorList>
            <person name="He W."/>
            <person name="Xue H.-P."/>
            <person name="Zhang D.-F."/>
        </authorList>
    </citation>
    <scope>NUCLEOTIDE SEQUENCE [LARGE SCALE GENOMIC DNA]</scope>
    <source>
        <strain evidence="1 2">XHP0148</strain>
    </source>
</reference>
<accession>A0ABT3AKG5</accession>
<proteinExistence type="predicted"/>
<organism evidence="1 2">
    <name type="scientific">Ruegeria aquimaris</name>
    <dbReference type="NCBI Taxonomy" id="2984333"/>
    <lineage>
        <taxon>Bacteria</taxon>
        <taxon>Pseudomonadati</taxon>
        <taxon>Pseudomonadota</taxon>
        <taxon>Alphaproteobacteria</taxon>
        <taxon>Rhodobacterales</taxon>
        <taxon>Roseobacteraceae</taxon>
        <taxon>Ruegeria</taxon>
    </lineage>
</organism>
<dbReference type="RefSeq" id="WP_263828940.1">
    <property type="nucleotide sequence ID" value="NZ_JAOWLB010000008.1"/>
</dbReference>
<evidence type="ECO:0000313" key="2">
    <source>
        <dbReference type="Proteomes" id="UP001320899"/>
    </source>
</evidence>
<name>A0ABT3AKG5_9RHOB</name>